<feature type="coiled-coil region" evidence="1">
    <location>
        <begin position="230"/>
        <end position="260"/>
    </location>
</feature>
<evidence type="ECO:0000313" key="3">
    <source>
        <dbReference type="EMBL" id="MQS17503.1"/>
    </source>
</evidence>
<dbReference type="SUPFAM" id="SSF110849">
    <property type="entry name" value="ParB/Sulfiredoxin"/>
    <property type="match status" value="1"/>
</dbReference>
<evidence type="ECO:0000256" key="2">
    <source>
        <dbReference type="SAM" id="MobiDB-lite"/>
    </source>
</evidence>
<comment type="caution">
    <text evidence="3">The sequence shown here is derived from an EMBL/GenBank/DDBJ whole genome shotgun (WGS) entry which is preliminary data.</text>
</comment>
<feature type="region of interest" description="Disordered" evidence="2">
    <location>
        <begin position="519"/>
        <end position="581"/>
    </location>
</feature>
<evidence type="ECO:0000256" key="1">
    <source>
        <dbReference type="SAM" id="Coils"/>
    </source>
</evidence>
<evidence type="ECO:0000313" key="4">
    <source>
        <dbReference type="Proteomes" id="UP000450000"/>
    </source>
</evidence>
<keyword evidence="4" id="KW-1185">Reference proteome</keyword>
<proteinExistence type="predicted"/>
<feature type="compositionally biased region" description="Low complexity" evidence="2">
    <location>
        <begin position="551"/>
        <end position="562"/>
    </location>
</feature>
<dbReference type="Proteomes" id="UP000450000">
    <property type="component" value="Unassembled WGS sequence"/>
</dbReference>
<name>A0A6N7L624_9ACTN</name>
<keyword evidence="1" id="KW-0175">Coiled coil</keyword>
<sequence length="581" mass="63783">MSITAPETRTADGLRFRDIGEFRYLDPRKLVLDPCNVRTEDTEPDQAMLESVEQDSVEVALIVRPQEDGNFGVLAGQIRMLSAQEVARKCVEEGRPDDVMAIPCMIRHDLVGQGPEVIARAVAKSIQENLLRRKMTARDTMLAAAKLELPGLSKRALKRVARSAGLTVDEVHAAQRAASMDKEVQQQASEEYEFDLQQLLDLGEVQDVPGALEKLADAREDDAWADGKGNGNWEHAMAQLRQEKQEIAETDALREKLTAAGMAELPRSYTTPGDKHRRLSDLLDTEGQPVEEEQHNATCPGRAFAILRSDEVTAVFLCADWEANRHQVRDSQPQAQAQSDAASFTTGSNGISSPASGRKPELSAYEVGQKNKLEQAAREVREKFIKGLIAGKLSDAAVALTQNIQTDMPYWYHHALEPASRLMLARYLDAPLPPKTTSVGRKFFETVNARFRKARRASNTSFAQVAMAFEHSMGAKKTWAHPSDDMVVWLLFLKAEGYTLSGIEQEMVDAVTKKREEEARAEKEAAERAAARAGQKEATEAAERQQPDSVAAPAEDAAGQEAADAEAEGQAGDGGPVEVQD</sequence>
<organism evidence="3 4">
    <name type="scientific">Streptomyces kaniharaensis</name>
    <dbReference type="NCBI Taxonomy" id="212423"/>
    <lineage>
        <taxon>Bacteria</taxon>
        <taxon>Bacillati</taxon>
        <taxon>Actinomycetota</taxon>
        <taxon>Actinomycetes</taxon>
        <taxon>Kitasatosporales</taxon>
        <taxon>Streptomycetaceae</taxon>
        <taxon>Streptomyces</taxon>
    </lineage>
</organism>
<feature type="compositionally biased region" description="Polar residues" evidence="2">
    <location>
        <begin position="344"/>
        <end position="355"/>
    </location>
</feature>
<feature type="compositionally biased region" description="Low complexity" evidence="2">
    <location>
        <begin position="330"/>
        <end position="343"/>
    </location>
</feature>
<accession>A0A6N7L624</accession>
<dbReference type="RefSeq" id="WP_153470545.1">
    <property type="nucleotide sequence ID" value="NZ_WBOF01000005.1"/>
</dbReference>
<evidence type="ECO:0008006" key="5">
    <source>
        <dbReference type="Google" id="ProtNLM"/>
    </source>
</evidence>
<feature type="region of interest" description="Disordered" evidence="2">
    <location>
        <begin position="329"/>
        <end position="361"/>
    </location>
</feature>
<reference evidence="3 4" key="1">
    <citation type="submission" date="2019-09" db="EMBL/GenBank/DDBJ databases">
        <title>Genome Sequences of Streptomyces kaniharaensis ATCC 21070.</title>
        <authorList>
            <person name="Zhu W."/>
            <person name="De Crecy-Lagard V."/>
            <person name="Richards N.G."/>
        </authorList>
    </citation>
    <scope>NUCLEOTIDE SEQUENCE [LARGE SCALE GENOMIC DNA]</scope>
    <source>
        <strain evidence="3 4">SF-557</strain>
    </source>
</reference>
<protein>
    <recommendedName>
        <fullName evidence="5">ParB/Sulfiredoxin domain-containing protein</fullName>
    </recommendedName>
</protein>
<gene>
    <name evidence="3" type="ORF">F7Q99_36290</name>
</gene>
<dbReference type="EMBL" id="WBOF01000005">
    <property type="protein sequence ID" value="MQS17503.1"/>
    <property type="molecule type" value="Genomic_DNA"/>
</dbReference>
<dbReference type="InterPro" id="IPR036086">
    <property type="entry name" value="ParB/Sulfiredoxin_sf"/>
</dbReference>
<dbReference type="AlphaFoldDB" id="A0A6N7L624"/>
<feature type="compositionally biased region" description="Basic and acidic residues" evidence="2">
    <location>
        <begin position="519"/>
        <end position="546"/>
    </location>
</feature>
<dbReference type="OrthoDB" id="3846919at2"/>